<feature type="region of interest" description="Disordered" evidence="4">
    <location>
        <begin position="332"/>
        <end position="362"/>
    </location>
</feature>
<keyword evidence="5" id="KW-0732">Signal</keyword>
<dbReference type="OrthoDB" id="8626508at2759"/>
<proteinExistence type="predicted"/>
<evidence type="ECO:0000256" key="4">
    <source>
        <dbReference type="SAM" id="MobiDB-lite"/>
    </source>
</evidence>
<dbReference type="InterPro" id="IPR003112">
    <property type="entry name" value="Olfac-like_dom"/>
</dbReference>
<feature type="region of interest" description="Disordered" evidence="4">
    <location>
        <begin position="252"/>
        <end position="278"/>
    </location>
</feature>
<dbReference type="PANTHER" id="PTHR23192">
    <property type="entry name" value="OLFACTOMEDIN-RELATED"/>
    <property type="match status" value="1"/>
</dbReference>
<dbReference type="Pfam" id="PF02191">
    <property type="entry name" value="OLF"/>
    <property type="match status" value="1"/>
</dbReference>
<dbReference type="SMART" id="SM00284">
    <property type="entry name" value="OLF"/>
    <property type="match status" value="1"/>
</dbReference>
<feature type="compositionally biased region" description="Polar residues" evidence="4">
    <location>
        <begin position="339"/>
        <end position="350"/>
    </location>
</feature>
<comment type="caution">
    <text evidence="3">Lacks conserved residue(s) required for the propagation of feature annotation.</text>
</comment>
<accession>A0A8T3D788</accession>
<evidence type="ECO:0000256" key="1">
    <source>
        <dbReference type="ARBA" id="ARBA00004613"/>
    </source>
</evidence>
<gene>
    <name evidence="7" type="ORF">AGOR_G00144080</name>
</gene>
<sequence>MSSLEFLCVLWCALSISFAIPIESMDTVLKDSSSGNKEKINEPGMTLEEEVDNQENILTKLLGDYDKVKALSEGSDCRCKCVVRPLSRSACGRIEEGSATAQDFYTVETVTSGPDCKCACIAPPSALNPCEGDFRLKKLQDAGEDNIKLSTIMELLEGSFYGMDLLKLHSLTTKLIGRVENIEKAVSQNHTKKGTGPKSKFKEQAQTEQSLLHKHMEKQKHVSELGGAAAAYVNAEKFEERFVGSEGFSRPLLKRSQPEAPTVAQKHQEKQWTHSRVKTGPRGAVIRGITYYKSNTVEDGDEDENLAEDDFLSGDGSIDLLIEDQLLKHKAPQPRANGRTRTVASPSILTPSEEGSPATQTVQTPKTNHIIQAAATTPAAVLPKRFSGTTSLSSATMRSHKTPPPKRKYRISWAETLHEAHLEENFDGPEVPQSSSPEECKDTLATISDPVAHNTYGRNEGAWMKDPKARDDKIYVTNYYYGNNLLEFRNMDVFKQGRFTNSYKLPYNWIGTGHVVYDGAFFYNRAFSRDIIKYDLRMRYVAAWTTLYNAVFEEITPWKWRGHSDIDFAVDESGLWIVYPAIDDESFHQEAIILSKLNPVDLSIQRETSWRTGLRKDFYGNCFVVCGVLYAVDSYNQMNANILYAYDTHTNTQMVPRLPFVNNYTYTTQIDYNPKDRLLYAWDNGHQLTYNVIFAY</sequence>
<evidence type="ECO:0000256" key="2">
    <source>
        <dbReference type="ARBA" id="ARBA00022525"/>
    </source>
</evidence>
<reference evidence="7" key="1">
    <citation type="submission" date="2021-01" db="EMBL/GenBank/DDBJ databases">
        <authorList>
            <person name="Zahm M."/>
            <person name="Roques C."/>
            <person name="Cabau C."/>
            <person name="Klopp C."/>
            <person name="Donnadieu C."/>
            <person name="Jouanno E."/>
            <person name="Lampietro C."/>
            <person name="Louis A."/>
            <person name="Herpin A."/>
            <person name="Echchiki A."/>
            <person name="Berthelot C."/>
            <person name="Parey E."/>
            <person name="Roest-Crollius H."/>
            <person name="Braasch I."/>
            <person name="Postlethwait J."/>
            <person name="Bobe J."/>
            <person name="Montfort J."/>
            <person name="Bouchez O."/>
            <person name="Begum T."/>
            <person name="Mejri S."/>
            <person name="Adams A."/>
            <person name="Chen W.-J."/>
            <person name="Guiguen Y."/>
        </authorList>
    </citation>
    <scope>NUCLEOTIDE SEQUENCE</scope>
    <source>
        <tissue evidence="7">Blood</tissue>
    </source>
</reference>
<feature type="signal peptide" evidence="5">
    <location>
        <begin position="1"/>
        <end position="19"/>
    </location>
</feature>
<evidence type="ECO:0000256" key="5">
    <source>
        <dbReference type="SAM" id="SignalP"/>
    </source>
</evidence>
<evidence type="ECO:0000313" key="8">
    <source>
        <dbReference type="Proteomes" id="UP000829720"/>
    </source>
</evidence>
<dbReference type="PANTHER" id="PTHR23192:SF37">
    <property type="entry name" value="OLFACTOMEDIN-LIKE PROTEIN 2B"/>
    <property type="match status" value="1"/>
</dbReference>
<keyword evidence="8" id="KW-1185">Reference proteome</keyword>
<dbReference type="GO" id="GO:0007165">
    <property type="term" value="P:signal transduction"/>
    <property type="evidence" value="ECO:0007669"/>
    <property type="project" value="TreeGrafter"/>
</dbReference>
<feature type="domain" description="Olfactomedin-like" evidence="6">
    <location>
        <begin position="439"/>
        <end position="696"/>
    </location>
</feature>
<dbReference type="Proteomes" id="UP000829720">
    <property type="component" value="Unassembled WGS sequence"/>
</dbReference>
<name>A0A8T3D788_9TELE</name>
<dbReference type="InterPro" id="IPR050605">
    <property type="entry name" value="Olfactomedin-like_domain"/>
</dbReference>
<dbReference type="GO" id="GO:0005615">
    <property type="term" value="C:extracellular space"/>
    <property type="evidence" value="ECO:0007669"/>
    <property type="project" value="TreeGrafter"/>
</dbReference>
<evidence type="ECO:0000313" key="7">
    <source>
        <dbReference type="EMBL" id="KAI1891464.1"/>
    </source>
</evidence>
<keyword evidence="2" id="KW-0964">Secreted</keyword>
<organism evidence="7 8">
    <name type="scientific">Albula goreensis</name>
    <dbReference type="NCBI Taxonomy" id="1534307"/>
    <lineage>
        <taxon>Eukaryota</taxon>
        <taxon>Metazoa</taxon>
        <taxon>Chordata</taxon>
        <taxon>Craniata</taxon>
        <taxon>Vertebrata</taxon>
        <taxon>Euteleostomi</taxon>
        <taxon>Actinopterygii</taxon>
        <taxon>Neopterygii</taxon>
        <taxon>Teleostei</taxon>
        <taxon>Albuliformes</taxon>
        <taxon>Albulidae</taxon>
        <taxon>Albula</taxon>
    </lineage>
</organism>
<comment type="subcellular location">
    <subcellularLocation>
        <location evidence="1">Secreted</location>
    </subcellularLocation>
</comment>
<comment type="caution">
    <text evidence="7">The sequence shown here is derived from an EMBL/GenBank/DDBJ whole genome shotgun (WGS) entry which is preliminary data.</text>
</comment>
<evidence type="ECO:0000259" key="6">
    <source>
        <dbReference type="PROSITE" id="PS51132"/>
    </source>
</evidence>
<feature type="chain" id="PRO_5035844698" description="Olfactomedin-like domain-containing protein" evidence="5">
    <location>
        <begin position="20"/>
        <end position="696"/>
    </location>
</feature>
<dbReference type="PROSITE" id="PS51132">
    <property type="entry name" value="OLF"/>
    <property type="match status" value="1"/>
</dbReference>
<dbReference type="EMBL" id="JAERUA010000013">
    <property type="protein sequence ID" value="KAI1891464.1"/>
    <property type="molecule type" value="Genomic_DNA"/>
</dbReference>
<evidence type="ECO:0000256" key="3">
    <source>
        <dbReference type="PROSITE-ProRule" id="PRU00446"/>
    </source>
</evidence>
<dbReference type="AlphaFoldDB" id="A0A8T3D788"/>
<protein>
    <recommendedName>
        <fullName evidence="6">Olfactomedin-like domain-containing protein</fullName>
    </recommendedName>
</protein>